<protein>
    <recommendedName>
        <fullName evidence="2">Peptidase C39-like domain-containing protein</fullName>
    </recommendedName>
</protein>
<organism evidence="3 4">
    <name type="scientific">Berkelbacteria bacterium GW2011_GWE1_39_12</name>
    <dbReference type="NCBI Taxonomy" id="1618337"/>
    <lineage>
        <taxon>Bacteria</taxon>
        <taxon>Candidatus Berkelbacteria</taxon>
    </lineage>
</organism>
<gene>
    <name evidence="3" type="ORF">UT28_C0001G0750</name>
</gene>
<name>A0A0G4B692_9BACT</name>
<dbReference type="STRING" id="1618337.UT28_C0001G0750"/>
<reference evidence="3 4" key="1">
    <citation type="journal article" date="2015" name="Nature">
        <title>rRNA introns, odd ribosomes, and small enigmatic genomes across a large radiation of phyla.</title>
        <authorList>
            <person name="Brown C.T."/>
            <person name="Hug L.A."/>
            <person name="Thomas B.C."/>
            <person name="Sharon I."/>
            <person name="Castelle C.J."/>
            <person name="Singh A."/>
            <person name="Wilkins M.J."/>
            <person name="Williams K.H."/>
            <person name="Banfield J.F."/>
        </authorList>
    </citation>
    <scope>NUCLEOTIDE SEQUENCE [LARGE SCALE GENOMIC DNA]</scope>
</reference>
<feature type="domain" description="Peptidase C39-like" evidence="2">
    <location>
        <begin position="62"/>
        <end position="202"/>
    </location>
</feature>
<feature type="signal peptide" evidence="1">
    <location>
        <begin position="1"/>
        <end position="20"/>
    </location>
</feature>
<accession>A0A0G4B692</accession>
<evidence type="ECO:0000259" key="2">
    <source>
        <dbReference type="Pfam" id="PF13529"/>
    </source>
</evidence>
<dbReference type="Proteomes" id="UP000035648">
    <property type="component" value="Chromosome"/>
</dbReference>
<evidence type="ECO:0000313" key="4">
    <source>
        <dbReference type="Proteomes" id="UP000035648"/>
    </source>
</evidence>
<evidence type="ECO:0000313" key="3">
    <source>
        <dbReference type="EMBL" id="AKM82532.1"/>
    </source>
</evidence>
<dbReference type="Gene3D" id="3.90.70.10">
    <property type="entry name" value="Cysteine proteinases"/>
    <property type="match status" value="1"/>
</dbReference>
<sequence length="243" mass="27724">MKKFILVGLLFITLALGHFVGNQNNNKNFITEKNPKKNDQEKLPVIKETQEAAIPKEYLIRNVPFISQAPFANWDELHDEACEEASLVIIDYYLSGKDLNADLAEKEIKEQVNWELNFFGSHRDLNTNEVVTLAENYYNMHNLTVKKINSIDDIKKEISQNHLVIVPAAGRDLKNPNYRSPGPIYHMLVVSGYDENHFITQDVGTKRGQNYIYDEDVLFDAIHDWTGTGDTIESGAKNTIIVN</sequence>
<dbReference type="KEGG" id="bbgw:UT28_C0001G0750"/>
<evidence type="ECO:0000256" key="1">
    <source>
        <dbReference type="SAM" id="SignalP"/>
    </source>
</evidence>
<dbReference type="Pfam" id="PF13529">
    <property type="entry name" value="Peptidase_C39_2"/>
    <property type="match status" value="1"/>
</dbReference>
<keyword evidence="1" id="KW-0732">Signal</keyword>
<dbReference type="InterPro" id="IPR039564">
    <property type="entry name" value="Peptidase_C39-like"/>
</dbReference>
<dbReference type="EMBL" id="CP011213">
    <property type="protein sequence ID" value="AKM82532.1"/>
    <property type="molecule type" value="Genomic_DNA"/>
</dbReference>
<proteinExistence type="predicted"/>
<feature type="chain" id="PRO_5005186596" description="Peptidase C39-like domain-containing protein" evidence="1">
    <location>
        <begin position="21"/>
        <end position="243"/>
    </location>
</feature>
<dbReference type="AlphaFoldDB" id="A0A0G4B692"/>